<organism evidence="1 2">
    <name type="scientific">Datura stramonium</name>
    <name type="common">Jimsonweed</name>
    <name type="synonym">Common thornapple</name>
    <dbReference type="NCBI Taxonomy" id="4076"/>
    <lineage>
        <taxon>Eukaryota</taxon>
        <taxon>Viridiplantae</taxon>
        <taxon>Streptophyta</taxon>
        <taxon>Embryophyta</taxon>
        <taxon>Tracheophyta</taxon>
        <taxon>Spermatophyta</taxon>
        <taxon>Magnoliopsida</taxon>
        <taxon>eudicotyledons</taxon>
        <taxon>Gunneridae</taxon>
        <taxon>Pentapetalae</taxon>
        <taxon>asterids</taxon>
        <taxon>lamiids</taxon>
        <taxon>Solanales</taxon>
        <taxon>Solanaceae</taxon>
        <taxon>Solanoideae</taxon>
        <taxon>Datureae</taxon>
        <taxon>Datura</taxon>
    </lineage>
</organism>
<accession>A0ABS8TBJ4</accession>
<protein>
    <submittedName>
        <fullName evidence="1">Uncharacterized protein</fullName>
    </submittedName>
</protein>
<proteinExistence type="predicted"/>
<comment type="caution">
    <text evidence="1">The sequence shown here is derived from an EMBL/GenBank/DDBJ whole genome shotgun (WGS) entry which is preliminary data.</text>
</comment>
<sequence length="86" mass="9457">MIFLPYDDVTCKSPAFLVPIRRTPLRPPAEVVSLGLTTCLGDYHSAKAIRSMIHLPLSPISSAFVRHFTAPIRWNAGPSVMLSPLL</sequence>
<dbReference type="EMBL" id="JACEIK010001346">
    <property type="protein sequence ID" value="MCD7468503.1"/>
    <property type="molecule type" value="Genomic_DNA"/>
</dbReference>
<evidence type="ECO:0000313" key="1">
    <source>
        <dbReference type="EMBL" id="MCD7468503.1"/>
    </source>
</evidence>
<evidence type="ECO:0000313" key="2">
    <source>
        <dbReference type="Proteomes" id="UP000823775"/>
    </source>
</evidence>
<keyword evidence="2" id="KW-1185">Reference proteome</keyword>
<reference evidence="1 2" key="1">
    <citation type="journal article" date="2021" name="BMC Genomics">
        <title>Datura genome reveals duplications of psychoactive alkaloid biosynthetic genes and high mutation rate following tissue culture.</title>
        <authorList>
            <person name="Rajewski A."/>
            <person name="Carter-House D."/>
            <person name="Stajich J."/>
            <person name="Litt A."/>
        </authorList>
    </citation>
    <scope>NUCLEOTIDE SEQUENCE [LARGE SCALE GENOMIC DNA]</scope>
    <source>
        <strain evidence="1">AR-01</strain>
    </source>
</reference>
<gene>
    <name evidence="1" type="ORF">HAX54_006768</name>
</gene>
<dbReference type="Proteomes" id="UP000823775">
    <property type="component" value="Unassembled WGS sequence"/>
</dbReference>
<name>A0ABS8TBJ4_DATST</name>